<sequence>MLRHEIIPGGDGELAEELRYTLDAYVLLGSVQSEHRPELTDGERVALLAVSFTAASAPRVVLNDIAGDLAVLCEAIDQALALAAAAQPAASEVRP</sequence>
<keyword evidence="1" id="KW-0614">Plasmid</keyword>
<name>A0ABY7QHK6_9ACTN</name>
<keyword evidence="2" id="KW-1185">Reference proteome</keyword>
<reference evidence="1 2" key="1">
    <citation type="submission" date="2022-12" db="EMBL/GenBank/DDBJ databases">
        <title>HUAS 3-15.</title>
        <authorList>
            <person name="Mo P."/>
        </authorList>
    </citation>
    <scope>NUCLEOTIDE SEQUENCE [LARGE SCALE GENOMIC DNA]</scope>
    <source>
        <strain evidence="1 2">HUAS 3-15</strain>
        <plasmid evidence="1 2">punmamed2</plasmid>
    </source>
</reference>
<accession>A0ABY7QHK6</accession>
<organism evidence="1 2">
    <name type="scientific">Kitasatospora cathayae</name>
    <dbReference type="NCBI Taxonomy" id="3004092"/>
    <lineage>
        <taxon>Bacteria</taxon>
        <taxon>Bacillati</taxon>
        <taxon>Actinomycetota</taxon>
        <taxon>Actinomycetes</taxon>
        <taxon>Kitasatosporales</taxon>
        <taxon>Streptomycetaceae</taxon>
        <taxon>Kitasatospora</taxon>
    </lineage>
</organism>
<evidence type="ECO:0000313" key="1">
    <source>
        <dbReference type="EMBL" id="WBP91946.1"/>
    </source>
</evidence>
<evidence type="ECO:0000313" key="2">
    <source>
        <dbReference type="Proteomes" id="UP001212821"/>
    </source>
</evidence>
<geneLocation type="plasmid" evidence="1 2">
    <name>punmamed2</name>
</geneLocation>
<protein>
    <submittedName>
        <fullName evidence="1">Uncharacterized protein</fullName>
    </submittedName>
</protein>
<gene>
    <name evidence="1" type="ORF">O1G21_39845</name>
</gene>
<dbReference type="EMBL" id="CP115451">
    <property type="protein sequence ID" value="WBP91946.1"/>
    <property type="molecule type" value="Genomic_DNA"/>
</dbReference>
<dbReference type="Proteomes" id="UP001212821">
    <property type="component" value="Plasmid punmamed2"/>
</dbReference>
<proteinExistence type="predicted"/>
<dbReference type="RefSeq" id="WP_270151570.1">
    <property type="nucleotide sequence ID" value="NZ_CP115451.1"/>
</dbReference>